<evidence type="ECO:0000313" key="3">
    <source>
        <dbReference type="Proteomes" id="UP000184356"/>
    </source>
</evidence>
<proteinExistence type="predicted"/>
<protein>
    <recommendedName>
        <fullName evidence="4">Alginate lyase 2 domain-containing protein</fullName>
    </recommendedName>
</protein>
<name>A0A1L9T7T6_9EURO</name>
<keyword evidence="3" id="KW-1185">Reference proteome</keyword>
<evidence type="ECO:0008006" key="4">
    <source>
        <dbReference type="Google" id="ProtNLM"/>
    </source>
</evidence>
<accession>A0A1L9T7T6</accession>
<dbReference type="RefSeq" id="XP_040699159.1">
    <property type="nucleotide sequence ID" value="XM_040840707.1"/>
</dbReference>
<organism evidence="2 3">
    <name type="scientific">Aspergillus sydowii CBS 593.65</name>
    <dbReference type="NCBI Taxonomy" id="1036612"/>
    <lineage>
        <taxon>Eukaryota</taxon>
        <taxon>Fungi</taxon>
        <taxon>Dikarya</taxon>
        <taxon>Ascomycota</taxon>
        <taxon>Pezizomycotina</taxon>
        <taxon>Eurotiomycetes</taxon>
        <taxon>Eurotiomycetidae</taxon>
        <taxon>Eurotiales</taxon>
        <taxon>Aspergillaceae</taxon>
        <taxon>Aspergillus</taxon>
        <taxon>Aspergillus subgen. Nidulantes</taxon>
    </lineage>
</organism>
<feature type="signal peptide" evidence="1">
    <location>
        <begin position="1"/>
        <end position="18"/>
    </location>
</feature>
<dbReference type="AlphaFoldDB" id="A0A1L9T7T6"/>
<dbReference type="STRING" id="1036612.A0A1L9T7T6"/>
<sequence>MSAKYLLLAPLLVESALAGSLNTGSFSSSLSPFSACNYKSPSSVTTSDGTAEFYFDESDFDDTRDDKGVEICVFEDGTSTNVAQMTKEGWQGFNLYVSSDSFPTDRSTIIAQQFCPGGCSSWCGGLQVVDNALVAEHRASCGEATTTTIVSDIERDTWHDVVVHMRVSQEQDGAYEVWWDGTQVYSVDGTDIGFGTWDGDALSSGWYFKNGIYAFDTEDYVDDTTRTLLFDNVSWYETDSDETDGYDTVAPGSAS</sequence>
<dbReference type="Proteomes" id="UP000184356">
    <property type="component" value="Unassembled WGS sequence"/>
</dbReference>
<dbReference type="SUPFAM" id="SSF49899">
    <property type="entry name" value="Concanavalin A-like lectins/glucanases"/>
    <property type="match status" value="1"/>
</dbReference>
<dbReference type="InterPro" id="IPR025975">
    <property type="entry name" value="Polysacc_lyase"/>
</dbReference>
<dbReference type="VEuPathDB" id="FungiDB:ASPSYDRAFT_135017"/>
<feature type="chain" id="PRO_5012769974" description="Alginate lyase 2 domain-containing protein" evidence="1">
    <location>
        <begin position="19"/>
        <end position="255"/>
    </location>
</feature>
<dbReference type="Pfam" id="PF14099">
    <property type="entry name" value="Polysacc_lyase"/>
    <property type="match status" value="1"/>
</dbReference>
<keyword evidence="1" id="KW-0732">Signal</keyword>
<dbReference type="EMBL" id="KV878592">
    <property type="protein sequence ID" value="OJJ55353.1"/>
    <property type="molecule type" value="Genomic_DNA"/>
</dbReference>
<evidence type="ECO:0000256" key="1">
    <source>
        <dbReference type="SAM" id="SignalP"/>
    </source>
</evidence>
<reference evidence="3" key="1">
    <citation type="journal article" date="2017" name="Genome Biol.">
        <title>Comparative genomics reveals high biological diversity and specific adaptations in the industrially and medically important fungal genus Aspergillus.</title>
        <authorList>
            <person name="de Vries R.P."/>
            <person name="Riley R."/>
            <person name="Wiebenga A."/>
            <person name="Aguilar-Osorio G."/>
            <person name="Amillis S."/>
            <person name="Uchima C.A."/>
            <person name="Anderluh G."/>
            <person name="Asadollahi M."/>
            <person name="Askin M."/>
            <person name="Barry K."/>
            <person name="Battaglia E."/>
            <person name="Bayram O."/>
            <person name="Benocci T."/>
            <person name="Braus-Stromeyer S.A."/>
            <person name="Caldana C."/>
            <person name="Canovas D."/>
            <person name="Cerqueira G.C."/>
            <person name="Chen F."/>
            <person name="Chen W."/>
            <person name="Choi C."/>
            <person name="Clum A."/>
            <person name="Dos Santos R.A."/>
            <person name="Damasio A.R."/>
            <person name="Diallinas G."/>
            <person name="Emri T."/>
            <person name="Fekete E."/>
            <person name="Flipphi M."/>
            <person name="Freyberg S."/>
            <person name="Gallo A."/>
            <person name="Gournas C."/>
            <person name="Habgood R."/>
            <person name="Hainaut M."/>
            <person name="Harispe M.L."/>
            <person name="Henrissat B."/>
            <person name="Hilden K.S."/>
            <person name="Hope R."/>
            <person name="Hossain A."/>
            <person name="Karabika E."/>
            <person name="Karaffa L."/>
            <person name="Karanyi Z."/>
            <person name="Krasevec N."/>
            <person name="Kuo A."/>
            <person name="Kusch H."/>
            <person name="LaButti K."/>
            <person name="Lagendijk E.L."/>
            <person name="Lapidus A."/>
            <person name="Levasseur A."/>
            <person name="Lindquist E."/>
            <person name="Lipzen A."/>
            <person name="Logrieco A.F."/>
            <person name="MacCabe A."/>
            <person name="Maekelae M.R."/>
            <person name="Malavazi I."/>
            <person name="Melin P."/>
            <person name="Meyer V."/>
            <person name="Mielnichuk N."/>
            <person name="Miskei M."/>
            <person name="Molnar A.P."/>
            <person name="Mule G."/>
            <person name="Ngan C.Y."/>
            <person name="Orejas M."/>
            <person name="Orosz E."/>
            <person name="Ouedraogo J.P."/>
            <person name="Overkamp K.M."/>
            <person name="Park H.-S."/>
            <person name="Perrone G."/>
            <person name="Piumi F."/>
            <person name="Punt P.J."/>
            <person name="Ram A.F."/>
            <person name="Ramon A."/>
            <person name="Rauscher S."/>
            <person name="Record E."/>
            <person name="Riano-Pachon D.M."/>
            <person name="Robert V."/>
            <person name="Roehrig J."/>
            <person name="Ruller R."/>
            <person name="Salamov A."/>
            <person name="Salih N.S."/>
            <person name="Samson R.A."/>
            <person name="Sandor E."/>
            <person name="Sanguinetti M."/>
            <person name="Schuetze T."/>
            <person name="Sepcic K."/>
            <person name="Shelest E."/>
            <person name="Sherlock G."/>
            <person name="Sophianopoulou V."/>
            <person name="Squina F.M."/>
            <person name="Sun H."/>
            <person name="Susca A."/>
            <person name="Todd R.B."/>
            <person name="Tsang A."/>
            <person name="Unkles S.E."/>
            <person name="van de Wiele N."/>
            <person name="van Rossen-Uffink D."/>
            <person name="Oliveira J.V."/>
            <person name="Vesth T.C."/>
            <person name="Visser J."/>
            <person name="Yu J.-H."/>
            <person name="Zhou M."/>
            <person name="Andersen M.R."/>
            <person name="Archer D.B."/>
            <person name="Baker S.E."/>
            <person name="Benoit I."/>
            <person name="Brakhage A.A."/>
            <person name="Braus G.H."/>
            <person name="Fischer R."/>
            <person name="Frisvad J.C."/>
            <person name="Goldman G.H."/>
            <person name="Houbraken J."/>
            <person name="Oakley B."/>
            <person name="Pocsi I."/>
            <person name="Scazzocchio C."/>
            <person name="Seiboth B."/>
            <person name="vanKuyk P.A."/>
            <person name="Wortman J."/>
            <person name="Dyer P.S."/>
            <person name="Grigoriev I.V."/>
        </authorList>
    </citation>
    <scope>NUCLEOTIDE SEQUENCE [LARGE SCALE GENOMIC DNA]</scope>
    <source>
        <strain evidence="3">CBS 593.65</strain>
    </source>
</reference>
<dbReference type="InterPro" id="IPR013320">
    <property type="entry name" value="ConA-like_dom_sf"/>
</dbReference>
<dbReference type="OrthoDB" id="2896006at2759"/>
<gene>
    <name evidence="2" type="ORF">ASPSYDRAFT_135017</name>
</gene>
<evidence type="ECO:0000313" key="2">
    <source>
        <dbReference type="EMBL" id="OJJ55353.1"/>
    </source>
</evidence>
<dbReference type="GeneID" id="63756780"/>
<dbReference type="Gene3D" id="2.60.120.200">
    <property type="match status" value="1"/>
</dbReference>